<evidence type="ECO:0000313" key="2">
    <source>
        <dbReference type="EMBL" id="KOM28214.1"/>
    </source>
</evidence>
<accession>A0A0L9TDG7</accession>
<sequence>MIIAEERIPTQAHNMNDCRAMAGCALVVATTALQSCCQWVSPYQTPERTLSHGESRDFSYNNSSRSVNKLPVVPDPNPLPSAPNSLCKSLDSDPDSPNTRYAPPFAIRINLAVLPYHNQSHNTHIHYVNLQAESKPLKPFAYRTLSLCECPGKEHLARTTRCANLFAQRLCIICSTKINYFQYFTSS</sequence>
<dbReference type="Proteomes" id="UP000053144">
    <property type="component" value="Unassembled WGS sequence"/>
</dbReference>
<dbReference type="EMBL" id="KQ258419">
    <property type="protein sequence ID" value="KOM28214.1"/>
    <property type="molecule type" value="Genomic_DNA"/>
</dbReference>
<feature type="compositionally biased region" description="Polar residues" evidence="1">
    <location>
        <begin position="58"/>
        <end position="67"/>
    </location>
</feature>
<organism evidence="2 3">
    <name type="scientific">Phaseolus angularis</name>
    <name type="common">Azuki bean</name>
    <name type="synonym">Vigna angularis</name>
    <dbReference type="NCBI Taxonomy" id="3914"/>
    <lineage>
        <taxon>Eukaryota</taxon>
        <taxon>Viridiplantae</taxon>
        <taxon>Streptophyta</taxon>
        <taxon>Embryophyta</taxon>
        <taxon>Tracheophyta</taxon>
        <taxon>Spermatophyta</taxon>
        <taxon>Magnoliopsida</taxon>
        <taxon>eudicotyledons</taxon>
        <taxon>Gunneridae</taxon>
        <taxon>Pentapetalae</taxon>
        <taxon>rosids</taxon>
        <taxon>fabids</taxon>
        <taxon>Fabales</taxon>
        <taxon>Fabaceae</taxon>
        <taxon>Papilionoideae</taxon>
        <taxon>50 kb inversion clade</taxon>
        <taxon>NPAAA clade</taxon>
        <taxon>indigoferoid/millettioid clade</taxon>
        <taxon>Phaseoleae</taxon>
        <taxon>Vigna</taxon>
    </lineage>
</organism>
<protein>
    <submittedName>
        <fullName evidence="2">Uncharacterized protein</fullName>
    </submittedName>
</protein>
<evidence type="ECO:0000313" key="3">
    <source>
        <dbReference type="Proteomes" id="UP000053144"/>
    </source>
</evidence>
<reference evidence="3" key="1">
    <citation type="journal article" date="2015" name="Proc. Natl. Acad. Sci. U.S.A.">
        <title>Genome sequencing of adzuki bean (Vigna angularis) provides insight into high starch and low fat accumulation and domestication.</title>
        <authorList>
            <person name="Yang K."/>
            <person name="Tian Z."/>
            <person name="Chen C."/>
            <person name="Luo L."/>
            <person name="Zhao B."/>
            <person name="Wang Z."/>
            <person name="Yu L."/>
            <person name="Li Y."/>
            <person name="Sun Y."/>
            <person name="Li W."/>
            <person name="Chen Y."/>
            <person name="Li Y."/>
            <person name="Zhang Y."/>
            <person name="Ai D."/>
            <person name="Zhao J."/>
            <person name="Shang C."/>
            <person name="Ma Y."/>
            <person name="Wu B."/>
            <person name="Wang M."/>
            <person name="Gao L."/>
            <person name="Sun D."/>
            <person name="Zhang P."/>
            <person name="Guo F."/>
            <person name="Wang W."/>
            <person name="Li Y."/>
            <person name="Wang J."/>
            <person name="Varshney R.K."/>
            <person name="Wang J."/>
            <person name="Ling H.Q."/>
            <person name="Wan P."/>
        </authorList>
    </citation>
    <scope>NUCLEOTIDE SEQUENCE</scope>
    <source>
        <strain evidence="3">cv. Jingnong 6</strain>
    </source>
</reference>
<gene>
    <name evidence="2" type="ORF">LR48_Vigan511s003700</name>
</gene>
<name>A0A0L9TDG7_PHAAN</name>
<evidence type="ECO:0000256" key="1">
    <source>
        <dbReference type="SAM" id="MobiDB-lite"/>
    </source>
</evidence>
<feature type="region of interest" description="Disordered" evidence="1">
    <location>
        <begin position="47"/>
        <end position="96"/>
    </location>
</feature>
<dbReference type="Gramene" id="KOM28214">
    <property type="protein sequence ID" value="KOM28214"/>
    <property type="gene ID" value="LR48_Vigan511s003700"/>
</dbReference>
<dbReference type="AlphaFoldDB" id="A0A0L9TDG7"/>
<proteinExistence type="predicted"/>